<dbReference type="InterPro" id="IPR013785">
    <property type="entry name" value="Aldolase_TIM"/>
</dbReference>
<dbReference type="HAMAP" id="MF_01215">
    <property type="entry name" value="OMPdecase_type2"/>
    <property type="match status" value="1"/>
</dbReference>
<dbReference type="PROSITE" id="PS00156">
    <property type="entry name" value="OMPDECASE"/>
    <property type="match status" value="1"/>
</dbReference>
<evidence type="ECO:0000256" key="1">
    <source>
        <dbReference type="ARBA" id="ARBA00004861"/>
    </source>
</evidence>
<dbReference type="EC" id="4.1.1.23" evidence="7"/>
<evidence type="ECO:0000313" key="10">
    <source>
        <dbReference type="Proteomes" id="UP000014400"/>
    </source>
</evidence>
<reference evidence="9 10" key="1">
    <citation type="submission" date="2013-04" db="EMBL/GenBank/DDBJ databases">
        <title>The Genome Sequence of Sutterella wadsworthensis HGA0223.</title>
        <authorList>
            <consortium name="The Broad Institute Genomics Platform"/>
            <person name="Earl A."/>
            <person name="Ward D."/>
            <person name="Feldgarden M."/>
            <person name="Gevers D."/>
            <person name="Schmidt T.M."/>
            <person name="Dover J."/>
            <person name="Dai D."/>
            <person name="Walker B."/>
            <person name="Young S."/>
            <person name="Zeng Q."/>
            <person name="Gargeya S."/>
            <person name="Fitzgerald M."/>
            <person name="Haas B."/>
            <person name="Abouelleil A."/>
            <person name="Allen A.W."/>
            <person name="Alvarado L."/>
            <person name="Arachchi H.M."/>
            <person name="Berlin A.M."/>
            <person name="Chapman S.B."/>
            <person name="Gainer-Dewar J."/>
            <person name="Goldberg J."/>
            <person name="Griggs A."/>
            <person name="Gujja S."/>
            <person name="Hansen M."/>
            <person name="Howarth C."/>
            <person name="Imamovic A."/>
            <person name="Ireland A."/>
            <person name="Larimer J."/>
            <person name="McCowan C."/>
            <person name="Murphy C."/>
            <person name="Pearson M."/>
            <person name="Poon T.W."/>
            <person name="Priest M."/>
            <person name="Roberts A."/>
            <person name="Saif S."/>
            <person name="Shea T."/>
            <person name="Sisk P."/>
            <person name="Sykes S."/>
            <person name="Wortman J."/>
            <person name="Nusbaum C."/>
            <person name="Birren B."/>
        </authorList>
    </citation>
    <scope>NUCLEOTIDE SEQUENCE [LARGE SCALE GENOMIC DNA]</scope>
    <source>
        <strain evidence="9 10">HGA0223</strain>
    </source>
</reference>
<comment type="caution">
    <text evidence="9">The sequence shown here is derived from an EMBL/GenBank/DDBJ whole genome shotgun (WGS) entry which is preliminary data.</text>
</comment>
<dbReference type="NCBIfam" id="TIGR02127">
    <property type="entry name" value="pyrF_sub2"/>
    <property type="match status" value="1"/>
</dbReference>
<keyword evidence="5 7" id="KW-0456">Lyase</keyword>
<dbReference type="eggNOG" id="COG0284">
    <property type="taxonomic scope" value="Bacteria"/>
</dbReference>
<comment type="catalytic activity">
    <reaction evidence="6 7">
        <text>orotidine 5'-phosphate + H(+) = UMP + CO2</text>
        <dbReference type="Rhea" id="RHEA:11596"/>
        <dbReference type="ChEBI" id="CHEBI:15378"/>
        <dbReference type="ChEBI" id="CHEBI:16526"/>
        <dbReference type="ChEBI" id="CHEBI:57538"/>
        <dbReference type="ChEBI" id="CHEBI:57865"/>
        <dbReference type="EC" id="4.1.1.23"/>
    </reaction>
</comment>
<dbReference type="RefSeq" id="WP_005430992.1">
    <property type="nucleotide sequence ID" value="NZ_KE150480.1"/>
</dbReference>
<dbReference type="GO" id="GO:0006207">
    <property type="term" value="P:'de novo' pyrimidine nucleobase biosynthetic process"/>
    <property type="evidence" value="ECO:0007669"/>
    <property type="project" value="InterPro"/>
</dbReference>
<evidence type="ECO:0000256" key="7">
    <source>
        <dbReference type="HAMAP-Rule" id="MF_01215"/>
    </source>
</evidence>
<protein>
    <recommendedName>
        <fullName evidence="7">Orotidine 5'-phosphate decarboxylase</fullName>
        <ecNumber evidence="7">4.1.1.23</ecNumber>
    </recommendedName>
    <alternativeName>
        <fullName evidence="7">OMP decarboxylase</fullName>
        <shortName evidence="7">OMPDCase</shortName>
        <shortName evidence="7">OMPdecase</shortName>
    </alternativeName>
</protein>
<dbReference type="PATRIC" id="fig|1203554.3.peg.40"/>
<organism evidence="9 10">
    <name type="scientific">Sutterella wadsworthensis HGA0223</name>
    <dbReference type="NCBI Taxonomy" id="1203554"/>
    <lineage>
        <taxon>Bacteria</taxon>
        <taxon>Pseudomonadati</taxon>
        <taxon>Pseudomonadota</taxon>
        <taxon>Betaproteobacteria</taxon>
        <taxon>Burkholderiales</taxon>
        <taxon>Sutterellaceae</taxon>
        <taxon>Sutterella</taxon>
    </lineage>
</organism>
<gene>
    <name evidence="7" type="primary">pyrF</name>
    <name evidence="9" type="ORF">HMPREF1476_00052</name>
</gene>
<dbReference type="GO" id="GO:0044205">
    <property type="term" value="P:'de novo' UMP biosynthetic process"/>
    <property type="evidence" value="ECO:0007669"/>
    <property type="project" value="UniProtKB-UniRule"/>
</dbReference>
<dbReference type="InterPro" id="IPR001754">
    <property type="entry name" value="OMPdeCOase_dom"/>
</dbReference>
<dbReference type="SMART" id="SM00934">
    <property type="entry name" value="OMPdecase"/>
    <property type="match status" value="1"/>
</dbReference>
<dbReference type="STRING" id="1203554.HMPREF1476_00052"/>
<evidence type="ECO:0000313" key="9">
    <source>
        <dbReference type="EMBL" id="EPE02083.1"/>
    </source>
</evidence>
<dbReference type="HOGENOM" id="CLU_060704_1_0_4"/>
<evidence type="ECO:0000256" key="3">
    <source>
        <dbReference type="ARBA" id="ARBA00022793"/>
    </source>
</evidence>
<dbReference type="SUPFAM" id="SSF51366">
    <property type="entry name" value="Ribulose-phoshate binding barrel"/>
    <property type="match status" value="1"/>
</dbReference>
<dbReference type="InterPro" id="IPR011995">
    <property type="entry name" value="OMPdecase_type-2"/>
</dbReference>
<proteinExistence type="inferred from homology"/>
<dbReference type="AlphaFoldDB" id="S3C7A7"/>
<dbReference type="UniPathway" id="UPA00070">
    <property type="reaction ID" value="UER00120"/>
</dbReference>
<comment type="pathway">
    <text evidence="1 7">Pyrimidine metabolism; UMP biosynthesis via de novo pathway; UMP from orotate: step 2/2.</text>
</comment>
<evidence type="ECO:0000259" key="8">
    <source>
        <dbReference type="SMART" id="SM00934"/>
    </source>
</evidence>
<dbReference type="CDD" id="cd04725">
    <property type="entry name" value="OMP_decarboxylase_like"/>
    <property type="match status" value="1"/>
</dbReference>
<keyword evidence="4 7" id="KW-0665">Pyrimidine biosynthesis</keyword>
<dbReference type="PANTHER" id="PTHR43375:SF1">
    <property type="entry name" value="OROTIDINE 5'-PHOSPHATE DECARBOXYLASE"/>
    <property type="match status" value="1"/>
</dbReference>
<dbReference type="EMBL" id="ATCF01000003">
    <property type="protein sequence ID" value="EPE02083.1"/>
    <property type="molecule type" value="Genomic_DNA"/>
</dbReference>
<dbReference type="GO" id="GO:0004590">
    <property type="term" value="F:orotidine-5'-phosphate decarboxylase activity"/>
    <property type="evidence" value="ECO:0007669"/>
    <property type="project" value="UniProtKB-UniRule"/>
</dbReference>
<evidence type="ECO:0000256" key="6">
    <source>
        <dbReference type="ARBA" id="ARBA00049157"/>
    </source>
</evidence>
<dbReference type="Gene3D" id="3.20.20.70">
    <property type="entry name" value="Aldolase class I"/>
    <property type="match status" value="1"/>
</dbReference>
<evidence type="ECO:0000256" key="4">
    <source>
        <dbReference type="ARBA" id="ARBA00022975"/>
    </source>
</evidence>
<evidence type="ECO:0000256" key="2">
    <source>
        <dbReference type="ARBA" id="ARBA00008847"/>
    </source>
</evidence>
<keyword evidence="3 7" id="KW-0210">Decarboxylase</keyword>
<dbReference type="GeneID" id="64062089"/>
<feature type="active site" description="Proton donor" evidence="7">
    <location>
        <position position="95"/>
    </location>
</feature>
<name>S3C7A7_9BURK</name>
<dbReference type="PANTHER" id="PTHR43375">
    <property type="entry name" value="OROTIDINE 5'-PHOSPHATE DECARBOXYLASE"/>
    <property type="match status" value="1"/>
</dbReference>
<dbReference type="InterPro" id="IPR018089">
    <property type="entry name" value="OMPdecase_AS"/>
</dbReference>
<dbReference type="InterPro" id="IPR011060">
    <property type="entry name" value="RibuloseP-bd_barrel"/>
</dbReference>
<comment type="similarity">
    <text evidence="2 7">Belongs to the OMP decarboxylase family. Type 2 subfamily.</text>
</comment>
<keyword evidence="10" id="KW-1185">Reference proteome</keyword>
<feature type="domain" description="Orotidine 5'-phosphate decarboxylase" evidence="8">
    <location>
        <begin position="17"/>
        <end position="256"/>
    </location>
</feature>
<evidence type="ECO:0000256" key="5">
    <source>
        <dbReference type="ARBA" id="ARBA00023239"/>
    </source>
</evidence>
<sequence>MKFTEMLRARWRNADTLLCVGLDPDLARLPEELAGKPDAIYSFCTGIVDATADLVCAFKPQIAYFASEGAEDALNRVVAYIHSNHPGIPVILDAKRGDIGSTAKHYAEEAFDRYGADCVTLSPYMGGDTLDPYLAYAEKGAFVLCRTSNKGGDDLQMIDLGGGERLFERVARLVSHEWNRTGELGLVVGATYPDELAAVRRIAPDIPLLVPGIGAQGGDINAAVKAGMDTEGAGMVINSGRAILYASSGADWREAARRSAIATRDAINSAREL</sequence>
<dbReference type="Proteomes" id="UP000014400">
    <property type="component" value="Unassembled WGS sequence"/>
</dbReference>
<dbReference type="Pfam" id="PF00215">
    <property type="entry name" value="OMPdecase"/>
    <property type="match status" value="1"/>
</dbReference>
<accession>S3C7A7</accession>